<protein>
    <submittedName>
        <fullName evidence="1">Uncharacterized protein</fullName>
    </submittedName>
</protein>
<proteinExistence type="predicted"/>
<organism evidence="1">
    <name type="scientific">Cyanobacterium aponinum AL20115</name>
    <dbReference type="NCBI Taxonomy" id="3090662"/>
    <lineage>
        <taxon>Bacteria</taxon>
        <taxon>Bacillati</taxon>
        <taxon>Cyanobacteriota</taxon>
        <taxon>Cyanophyceae</taxon>
        <taxon>Oscillatoriophycideae</taxon>
        <taxon>Chroococcales</taxon>
        <taxon>Geminocystaceae</taxon>
        <taxon>Cyanobacterium</taxon>
    </lineage>
</organism>
<name>A0AAF0ZC17_9CHRO</name>
<dbReference type="AlphaFoldDB" id="A0AAF0ZC17"/>
<reference evidence="1" key="1">
    <citation type="submission" date="2023-11" db="EMBL/GenBank/DDBJ databases">
        <title>Genome sequence of Cyanobacterium aponinum BCRC AL20115.</title>
        <authorList>
            <person name="Chang H.-Y."/>
            <person name="Lin K.-M."/>
            <person name="Hsueh H.-T."/>
            <person name="Chu H.-A."/>
            <person name="Kuo C.-H."/>
        </authorList>
    </citation>
    <scope>NUCLEOTIDE SEQUENCE</scope>
    <source>
        <strain evidence="1">AL20115</strain>
    </source>
</reference>
<accession>A0AAF0ZC17</accession>
<dbReference type="EMBL" id="CP138348">
    <property type="protein sequence ID" value="WPF87538.1"/>
    <property type="molecule type" value="Genomic_DNA"/>
</dbReference>
<dbReference type="RefSeq" id="WP_320001075.1">
    <property type="nucleotide sequence ID" value="NZ_CP138348.1"/>
</dbReference>
<gene>
    <name evidence="1" type="ORF">SAY89_12055</name>
</gene>
<evidence type="ECO:0000313" key="1">
    <source>
        <dbReference type="EMBL" id="WPF87538.1"/>
    </source>
</evidence>
<sequence length="165" mass="19081">MTIGYIDFEFTPKANGQLQPTELGIAWWQNQFLKCQLASFSRNHKREDVHLRIRDILSSLYENGHIDTLVFWDKTQDTKILQQSGVDLSLYTIIDLQDRVGKIALKDTADLFNINSDTLQQYILPTQKDEVKKLSVHSAIGDALRVALIYKHIMITTKENVIRNY</sequence>